<feature type="domain" description="SnoaL-like" evidence="1">
    <location>
        <begin position="20"/>
        <end position="120"/>
    </location>
</feature>
<protein>
    <submittedName>
        <fullName evidence="2">Ketosteroid isomerase-like protein</fullName>
    </submittedName>
</protein>
<dbReference type="AlphaFoldDB" id="A0A7Y9LAD2"/>
<keyword evidence="3" id="KW-1185">Reference proteome</keyword>
<dbReference type="GO" id="GO:0016853">
    <property type="term" value="F:isomerase activity"/>
    <property type="evidence" value="ECO:0007669"/>
    <property type="project" value="UniProtKB-KW"/>
</dbReference>
<accession>A0A7Y9LAD2</accession>
<reference evidence="2 3" key="1">
    <citation type="submission" date="2020-07" db="EMBL/GenBank/DDBJ databases">
        <title>Sequencing the genomes of 1000 actinobacteria strains.</title>
        <authorList>
            <person name="Klenk H.-P."/>
        </authorList>
    </citation>
    <scope>NUCLEOTIDE SEQUENCE [LARGE SCALE GENOMIC DNA]</scope>
    <source>
        <strain evidence="2 3">DSM 22083</strain>
    </source>
</reference>
<dbReference type="Pfam" id="PF12680">
    <property type="entry name" value="SnoaL_2"/>
    <property type="match status" value="1"/>
</dbReference>
<evidence type="ECO:0000259" key="1">
    <source>
        <dbReference type="Pfam" id="PF12680"/>
    </source>
</evidence>
<evidence type="ECO:0000313" key="3">
    <source>
        <dbReference type="Proteomes" id="UP000569914"/>
    </source>
</evidence>
<keyword evidence="2" id="KW-0413">Isomerase</keyword>
<dbReference type="InterPro" id="IPR037401">
    <property type="entry name" value="SnoaL-like"/>
</dbReference>
<dbReference type="Gene3D" id="3.10.450.50">
    <property type="match status" value="1"/>
</dbReference>
<comment type="caution">
    <text evidence="2">The sequence shown here is derived from an EMBL/GenBank/DDBJ whole genome shotgun (WGS) entry which is preliminary data.</text>
</comment>
<name>A0A7Y9LAD2_9ACTN</name>
<evidence type="ECO:0000313" key="2">
    <source>
        <dbReference type="EMBL" id="NYE69540.1"/>
    </source>
</evidence>
<sequence>MIMNGVQSAVAQLTVSATDRFYESLAHPDNLGALLDSLHPDFVLTLSPGLPVPGARVHRGRGAAVANVWGQLPPGLGLRCEPERTFPAGDHEVVVLGHYRGDGWEAPFAHVLTVKGGTVASLRQITDTRCWPDLAAAPTEAASKEGRS</sequence>
<dbReference type="SUPFAM" id="SSF54427">
    <property type="entry name" value="NTF2-like"/>
    <property type="match status" value="1"/>
</dbReference>
<dbReference type="Proteomes" id="UP000569914">
    <property type="component" value="Unassembled WGS sequence"/>
</dbReference>
<proteinExistence type="predicted"/>
<dbReference type="EMBL" id="JACCBU010000001">
    <property type="protein sequence ID" value="NYE69540.1"/>
    <property type="molecule type" value="Genomic_DNA"/>
</dbReference>
<dbReference type="InterPro" id="IPR032710">
    <property type="entry name" value="NTF2-like_dom_sf"/>
</dbReference>
<organism evidence="2 3">
    <name type="scientific">Microlunatus parietis</name>
    <dbReference type="NCBI Taxonomy" id="682979"/>
    <lineage>
        <taxon>Bacteria</taxon>
        <taxon>Bacillati</taxon>
        <taxon>Actinomycetota</taxon>
        <taxon>Actinomycetes</taxon>
        <taxon>Propionibacteriales</taxon>
        <taxon>Propionibacteriaceae</taxon>
        <taxon>Microlunatus</taxon>
    </lineage>
</organism>
<gene>
    <name evidence="2" type="ORF">BKA15_000869</name>
</gene>